<dbReference type="EMBL" id="UYSL01013493">
    <property type="protein sequence ID" value="VDL69085.1"/>
    <property type="molecule type" value="Genomic_DNA"/>
</dbReference>
<organism evidence="3">
    <name type="scientific">Nippostrongylus brasiliensis</name>
    <name type="common">Rat hookworm</name>
    <dbReference type="NCBI Taxonomy" id="27835"/>
    <lineage>
        <taxon>Eukaryota</taxon>
        <taxon>Metazoa</taxon>
        <taxon>Ecdysozoa</taxon>
        <taxon>Nematoda</taxon>
        <taxon>Chromadorea</taxon>
        <taxon>Rhabditida</taxon>
        <taxon>Rhabditina</taxon>
        <taxon>Rhabditomorpha</taxon>
        <taxon>Strongyloidea</taxon>
        <taxon>Heligmosomidae</taxon>
        <taxon>Nippostrongylus</taxon>
    </lineage>
</organism>
<evidence type="ECO:0000313" key="2">
    <source>
        <dbReference type="Proteomes" id="UP000271162"/>
    </source>
</evidence>
<proteinExistence type="predicted"/>
<name>A0A0N4XSJ3_NIPBR</name>
<reference evidence="3" key="1">
    <citation type="submission" date="2017-02" db="UniProtKB">
        <authorList>
            <consortium name="WormBaseParasite"/>
        </authorList>
    </citation>
    <scope>IDENTIFICATION</scope>
</reference>
<protein>
    <submittedName>
        <fullName evidence="3">BLOC-1-related complex subunit 7</fullName>
    </submittedName>
</protein>
<dbReference type="WBParaSite" id="NBR_0000549501-mRNA-1">
    <property type="protein sequence ID" value="NBR_0000549501-mRNA-1"/>
    <property type="gene ID" value="NBR_0000549501"/>
</dbReference>
<keyword evidence="2" id="KW-1185">Reference proteome</keyword>
<gene>
    <name evidence="1" type="ORF">NBR_LOCUS5496</name>
</gene>
<reference evidence="1 2" key="2">
    <citation type="submission" date="2018-11" db="EMBL/GenBank/DDBJ databases">
        <authorList>
            <consortium name="Pathogen Informatics"/>
        </authorList>
    </citation>
    <scope>NUCLEOTIDE SEQUENCE [LARGE SCALE GENOMIC DNA]</scope>
</reference>
<sequence>MSAPKVNVSSAMSVQFEKVHSHLSSVMAQCEK</sequence>
<dbReference type="AlphaFoldDB" id="A0A0N4XSJ3"/>
<evidence type="ECO:0000313" key="3">
    <source>
        <dbReference type="WBParaSite" id="NBR_0000549501-mRNA-1"/>
    </source>
</evidence>
<dbReference type="Proteomes" id="UP000271162">
    <property type="component" value="Unassembled WGS sequence"/>
</dbReference>
<accession>A0A0N4XSJ3</accession>
<evidence type="ECO:0000313" key="1">
    <source>
        <dbReference type="EMBL" id="VDL69085.1"/>
    </source>
</evidence>